<evidence type="ECO:0000259" key="2">
    <source>
        <dbReference type="Pfam" id="PF03886"/>
    </source>
</evidence>
<organism evidence="3 4">
    <name type="scientific">Uliginosibacterium sediminicola</name>
    <dbReference type="NCBI Taxonomy" id="2024550"/>
    <lineage>
        <taxon>Bacteria</taxon>
        <taxon>Pseudomonadati</taxon>
        <taxon>Pseudomonadota</taxon>
        <taxon>Betaproteobacteria</taxon>
        <taxon>Rhodocyclales</taxon>
        <taxon>Zoogloeaceae</taxon>
        <taxon>Uliginosibacterium</taxon>
    </lineage>
</organism>
<dbReference type="EMBL" id="JBDIVE010000010">
    <property type="protein sequence ID" value="MEN3070138.1"/>
    <property type="molecule type" value="Genomic_DNA"/>
</dbReference>
<dbReference type="Proteomes" id="UP001410394">
    <property type="component" value="Unassembled WGS sequence"/>
</dbReference>
<name>A0ABU9Z2L9_9RHOO</name>
<sequence>MTARLRIHFAALLLALSACASPPAVHFYTLQPAAPALDGASAPVEAAPFFIALQTLSIPIRLDQPQLSVRQGERLVMLETERWAGPLDEELRAAFSAALTEQLATQDLSGLPLRASKPVMRIQLQVRRLDAWLGKVVEFEADWSLSFVGEATPALNCHSRFSEPAAAGYGGMVQAVQRSVVATAQQIAQDARRWAQSRNAACTPP</sequence>
<protein>
    <submittedName>
        <fullName evidence="3">PqiC family protein</fullName>
    </submittedName>
</protein>
<dbReference type="InterPro" id="IPR005586">
    <property type="entry name" value="ABC_trans_aux"/>
</dbReference>
<dbReference type="SUPFAM" id="SSF159594">
    <property type="entry name" value="XCC0632-like"/>
    <property type="match status" value="1"/>
</dbReference>
<dbReference type="RefSeq" id="WP_345920913.1">
    <property type="nucleotide sequence ID" value="NZ_JBDIVE010000010.1"/>
</dbReference>
<feature type="chain" id="PRO_5045845994" evidence="1">
    <location>
        <begin position="21"/>
        <end position="205"/>
    </location>
</feature>
<comment type="caution">
    <text evidence="3">The sequence shown here is derived from an EMBL/GenBank/DDBJ whole genome shotgun (WGS) entry which is preliminary data.</text>
</comment>
<evidence type="ECO:0000313" key="4">
    <source>
        <dbReference type="Proteomes" id="UP001410394"/>
    </source>
</evidence>
<evidence type="ECO:0000256" key="1">
    <source>
        <dbReference type="SAM" id="SignalP"/>
    </source>
</evidence>
<dbReference type="PROSITE" id="PS51257">
    <property type="entry name" value="PROKAR_LIPOPROTEIN"/>
    <property type="match status" value="1"/>
</dbReference>
<keyword evidence="4" id="KW-1185">Reference proteome</keyword>
<feature type="signal peptide" evidence="1">
    <location>
        <begin position="1"/>
        <end position="20"/>
    </location>
</feature>
<reference evidence="3 4" key="1">
    <citation type="journal article" date="2018" name="Int. J. Syst. Evol. Microbiol.">
        <title>Uliginosibacterium sediminicola sp. nov., isolated from freshwater sediment.</title>
        <authorList>
            <person name="Hwang W.M."/>
            <person name="Kim S.M."/>
            <person name="Kang K."/>
            <person name="Ahn T.Y."/>
        </authorList>
    </citation>
    <scope>NUCLEOTIDE SEQUENCE [LARGE SCALE GENOMIC DNA]</scope>
    <source>
        <strain evidence="3 4">M1-21</strain>
    </source>
</reference>
<feature type="domain" description="ABC-type transport auxiliary lipoprotein component" evidence="2">
    <location>
        <begin position="28"/>
        <end position="188"/>
    </location>
</feature>
<dbReference type="Gene3D" id="3.40.50.10610">
    <property type="entry name" value="ABC-type transport auxiliary lipoprotein component"/>
    <property type="match status" value="1"/>
</dbReference>
<dbReference type="Pfam" id="PF03886">
    <property type="entry name" value="ABC_trans_aux"/>
    <property type="match status" value="1"/>
</dbReference>
<proteinExistence type="predicted"/>
<gene>
    <name evidence="3" type="ORF">ABDB84_16765</name>
</gene>
<accession>A0ABU9Z2L9</accession>
<evidence type="ECO:0000313" key="3">
    <source>
        <dbReference type="EMBL" id="MEN3070138.1"/>
    </source>
</evidence>
<keyword evidence="1" id="KW-0732">Signal</keyword>